<feature type="domain" description="Anaphase-promoting complex subunit 1 C-terminal" evidence="15">
    <location>
        <begin position="1534"/>
        <end position="1662"/>
    </location>
</feature>
<gene>
    <name evidence="18" type="primary">LOC107724571</name>
</gene>
<evidence type="ECO:0000256" key="13">
    <source>
        <dbReference type="ARBA" id="ARBA00081422"/>
    </source>
</evidence>
<dbReference type="Pfam" id="PF21282">
    <property type="entry name" value="APC1_3rd"/>
    <property type="match status" value="1"/>
</dbReference>
<evidence type="ECO:0000259" key="17">
    <source>
        <dbReference type="Pfam" id="PF21282"/>
    </source>
</evidence>
<dbReference type="InterPro" id="IPR041221">
    <property type="entry name" value="APC1_C"/>
</dbReference>
<dbReference type="InterPro" id="IPR024990">
    <property type="entry name" value="Apc1"/>
</dbReference>
<dbReference type="FunFam" id="1.25.10.10:FF:000103">
    <property type="entry name" value="Anaphase promoting complex subunit 1"/>
    <property type="match status" value="1"/>
</dbReference>
<dbReference type="GO" id="GO:0031145">
    <property type="term" value="P:anaphase-promoting complex-dependent catabolic process"/>
    <property type="evidence" value="ECO:0007669"/>
    <property type="project" value="TreeGrafter"/>
</dbReference>
<keyword evidence="6" id="KW-0677">Repeat</keyword>
<dbReference type="GO" id="GO:0007091">
    <property type="term" value="P:metaphase/anaphase transition of mitotic cell cycle"/>
    <property type="evidence" value="ECO:0007669"/>
    <property type="project" value="TreeGrafter"/>
</dbReference>
<evidence type="ECO:0000256" key="14">
    <source>
        <dbReference type="ARBA" id="ARBA00082692"/>
    </source>
</evidence>
<evidence type="ECO:0000256" key="8">
    <source>
        <dbReference type="ARBA" id="ARBA00022786"/>
    </source>
</evidence>
<reference evidence="18" key="1">
    <citation type="submission" date="2025-08" db="UniProtKB">
        <authorList>
            <consortium name="Ensembl"/>
        </authorList>
    </citation>
    <scope>IDENTIFICATION</scope>
</reference>
<keyword evidence="9" id="KW-0131">Cell cycle</keyword>
<comment type="subunit">
    <text evidence="11">The mammalian APC/C is composed at least of 14 distinct subunits ANAPC1, ANAPC2, CDC27/APC3, ANAPC4, ANAPC5, CDC16/APC6, ANAPC7, CDC23/APC8, ANAPC10, ANAPC11, CDC26/APC12, ANAPC13, ANAPC15 and ANAPC16 that assemble into a complex of at least 19 chains with a combined molecular mass of around 1.2 MDa; APC/C interacts with FZR1 and FBXO5.</text>
</comment>
<accession>A0A673J4K7</accession>
<dbReference type="GO" id="GO:0060090">
    <property type="term" value="F:molecular adaptor activity"/>
    <property type="evidence" value="ECO:0007669"/>
    <property type="project" value="TreeGrafter"/>
</dbReference>
<evidence type="ECO:0000256" key="10">
    <source>
        <dbReference type="ARBA" id="ARBA00045696"/>
    </source>
</evidence>
<evidence type="ECO:0000256" key="9">
    <source>
        <dbReference type="ARBA" id="ARBA00023306"/>
    </source>
</evidence>
<reference evidence="18" key="2">
    <citation type="submission" date="2025-09" db="UniProtKB">
        <authorList>
            <consortium name="Ensembl"/>
        </authorList>
    </citation>
    <scope>IDENTIFICATION</scope>
</reference>
<dbReference type="GO" id="GO:0070979">
    <property type="term" value="P:protein K11-linked ubiquitination"/>
    <property type="evidence" value="ECO:0007669"/>
    <property type="project" value="TreeGrafter"/>
</dbReference>
<keyword evidence="8" id="KW-0833">Ubl conjugation pathway</keyword>
<name>A0A673J4K7_9TELE</name>
<keyword evidence="19" id="KW-1185">Reference proteome</keyword>
<evidence type="ECO:0000256" key="1">
    <source>
        <dbReference type="ARBA" id="ARBA00004906"/>
    </source>
</evidence>
<protein>
    <recommendedName>
        <fullName evidence="3">Anaphase-promoting complex subunit 1</fullName>
    </recommendedName>
    <alternativeName>
        <fullName evidence="14">Cyclosome subunit 1</fullName>
    </alternativeName>
    <alternativeName>
        <fullName evidence="12">Mitotic checkpoint regulator</fullName>
    </alternativeName>
    <alternativeName>
        <fullName evidence="13">Testis-specific gene 24 protein</fullName>
    </alternativeName>
</protein>
<evidence type="ECO:0000256" key="6">
    <source>
        <dbReference type="ARBA" id="ARBA00022737"/>
    </source>
</evidence>
<sequence>MSHVYEERATMIAAGELQSFVPFGREHCKNHPNAVNLQLRQLQPASELWSSDGAAGLVGSLQEVTLQEREKEMFSSLFALLFPFKGVIGCYMHFYKLFELKCVLAVCVHNHLIMIKIPPVVNMVVNDLNLFIREPLPTLFSMLHPLDEIAPVVCKSTGLFESRLQYVSDSALRVVYTCHEPSIIMTYDTQQCTHTVWTLRKVTPEVCFRAHSPGIAAPSFSGAQRFNMSCHTPSPRGHSILASPNSTLNETALLPEMEPILPDLCIEQLWTETSAISREKGCQAAKIFITSDLCENRYLCFLVESHQQLRCVKFLESNETSQLIFASVTVITAKDAAPLEDIHTMLVLEANGSLVLYTGVTRVSKVFVPGLLSPTFSVQNHQPQLSTPLENISTPARATVQHMSRLEEVGMPSPVLEVRSATQHHESSWLEDSSFQQAAPHIHTLRDPVSNRVTLELSSGSMLRITIPEVATSGLVKRCLQAIRFILPKDTAMKVLVKWYNSYNAPGGPSMHLEWNLFDWGYLRCSDYHWQVSMRPAVAVQGLELVSPPGGVDNHESAMGLESSALLFPHIPVLFYVLHLLYEDLKLDELQRSGARALVGLLQQLAKDLQLEDFIDLYWRDYPSFIKTFKEACVIDQGTRPINAVRAPHYWLSRCLRGQDVAPFPYLPGICERTKLLVLVRTQILPVPLNMVFLPGFISALHLYSTTQLTPEKYSVKPAPSSECLAEKLVVWLTSAGFTLKDLESVPFGVALPIRDAIYLCREHPCSDWSEEVCALIGRQDLTRQAHKVTLANRKSTVGLNVMLEPPVTSEADEEEDGMTDLHPEVTGLIWSQDLRVQEVRRLLQSSRPIRVNVPHLPEVSDHEYIEEKENKLLQLCQRTMALPVGRGLFTLFSYHPVPTEPLPVPKLNLTGRAPPRNTMVDLNSGNIDVPPNMTCWPSFHNGVAAGLKIAPASQVESAWIAYNKPKSADLANEYAGFLMALGLNGHLTKLATLNIHDYLTKMTSIGLLLGVSAAKLGTMDMSITRLLSIHIPALLPPTSTELDVPHSVQVAAVVGIGLVYQGTGHRHNAEVLLAEIGRPPGPEMEYCTDRESYSLAAGLALGMVCLGHGSNLIGMTDLNVPEQLYQYMVGGHRRMHAGINREKHKSPSYQIKEGDTINVDVTCPGATLALAMIYLKTNNRSIADWLKAPDTMFLLDFIKPEFLLLRTLARCLIMWDEIIPNADWVTSNVPQIIQENIGNQEQTPISEDLNMETLVQAHDYIIAGGCLAVGFRFAGSANSDAFDCLYKFARNFMQCLTTSTVTVTGQYNLQTCLSMVLLAVSMVMAGSGNLKVLQLCRFLHKRTFGEMNYGFHMAHHMALGLLFLGGGRYTLSTSNSAIAALLCALYPHFPAHSTDNRYHLQALRHLAVLAAEPRLLVPVDVDTLKPCYALLDVTYKDTQWYEETTVELMAPTMLPELNLLKRIKVKGPRYWELNIDISKGTQHLQSILSKDGVLYVKLRAGQLPYKDDPQGWKSLLAPNLNNRSAEVRTFKPEAISTFTSDVALVSFAEYFCRASENMKHKQETVALLSAILYECVTQEYPEMLPTHISIDQAVRTLDRGDLCETFSLWQMKLVLELCESRVLQQRLRDTRRQGRGLLLSSEFLPVMKSSADRALDCWLCGEIHDTAIRCSCFPKLLLKSSQLGVPVRALLRLSPLLLQKQDSGV</sequence>
<dbReference type="PANTHER" id="PTHR12827">
    <property type="entry name" value="MEIOTIC CHECKPOINT REGULATOR TSG24 FAMILY MEMBER"/>
    <property type="match status" value="1"/>
</dbReference>
<comment type="pathway">
    <text evidence="1">Protein modification; protein ubiquitination.</text>
</comment>
<dbReference type="GO" id="GO:0005680">
    <property type="term" value="C:anaphase-promoting complex"/>
    <property type="evidence" value="ECO:0007669"/>
    <property type="project" value="InterPro"/>
</dbReference>
<keyword evidence="4" id="KW-0597">Phosphoprotein</keyword>
<evidence type="ECO:0000256" key="7">
    <source>
        <dbReference type="ARBA" id="ARBA00022776"/>
    </source>
</evidence>
<dbReference type="GO" id="GO:0051301">
    <property type="term" value="P:cell division"/>
    <property type="evidence" value="ECO:0007669"/>
    <property type="project" value="UniProtKB-KW"/>
</dbReference>
<keyword evidence="5" id="KW-0132">Cell division</keyword>
<comment type="similarity">
    <text evidence="2">Belongs to the APC1 family.</text>
</comment>
<evidence type="ECO:0000256" key="2">
    <source>
        <dbReference type="ARBA" id="ARBA00010547"/>
    </source>
</evidence>
<dbReference type="InterPro" id="IPR011989">
    <property type="entry name" value="ARM-like"/>
</dbReference>
<evidence type="ECO:0000256" key="11">
    <source>
        <dbReference type="ARBA" id="ARBA00061970"/>
    </source>
</evidence>
<dbReference type="Ensembl" id="ENSSRHT00000046213.1">
    <property type="protein sequence ID" value="ENSSRHP00000044953.1"/>
    <property type="gene ID" value="ENSSRHG00000022098.1"/>
</dbReference>
<evidence type="ECO:0000259" key="16">
    <source>
        <dbReference type="Pfam" id="PF20518"/>
    </source>
</evidence>
<feature type="domain" description="Anaphase-promoting complex subunit 1 beta-sandwich" evidence="17">
    <location>
        <begin position="1415"/>
        <end position="1500"/>
    </location>
</feature>
<comment type="function">
    <text evidence="10">Component of the anaphase promoting complex/cyclosome (APC/C), a cell cycle-regulated E3 ubiquitin ligase that controls progression through mitosis and the G1 phase of the cell cycle. The APC/C complex acts by mediating ubiquitination and subsequent degradation of target proteins: it mainly mediates the formation of 'Lys-11'-linked polyubiquitin chains and, to a lower extent, the formation of 'Lys-48'- and 'Lys-63'-linked polyubiquitin chains. The APC/C complex catalyzes assembly of branched 'Lys-11'-/'Lys-48'-linked branched ubiquitin chains on target proteins.</text>
</comment>
<evidence type="ECO:0000256" key="4">
    <source>
        <dbReference type="ARBA" id="ARBA00022553"/>
    </source>
</evidence>
<evidence type="ECO:0000256" key="12">
    <source>
        <dbReference type="ARBA" id="ARBA00075907"/>
    </source>
</evidence>
<organism evidence="18 19">
    <name type="scientific">Sinocyclocheilus rhinocerous</name>
    <dbReference type="NCBI Taxonomy" id="307959"/>
    <lineage>
        <taxon>Eukaryota</taxon>
        <taxon>Metazoa</taxon>
        <taxon>Chordata</taxon>
        <taxon>Craniata</taxon>
        <taxon>Vertebrata</taxon>
        <taxon>Euteleostomi</taxon>
        <taxon>Actinopterygii</taxon>
        <taxon>Neopterygii</taxon>
        <taxon>Teleostei</taxon>
        <taxon>Ostariophysi</taxon>
        <taxon>Cypriniformes</taxon>
        <taxon>Cyprinidae</taxon>
        <taxon>Cyprininae</taxon>
        <taxon>Sinocyclocheilus</taxon>
    </lineage>
</organism>
<proteinExistence type="inferred from homology"/>
<evidence type="ECO:0000313" key="19">
    <source>
        <dbReference type="Proteomes" id="UP000472270"/>
    </source>
</evidence>
<keyword evidence="7" id="KW-0498">Mitosis</keyword>
<dbReference type="InterPro" id="IPR046794">
    <property type="entry name" value="Apc1_MidN"/>
</dbReference>
<dbReference type="InterPro" id="IPR048971">
    <property type="entry name" value="Apc1_3rd"/>
</dbReference>
<dbReference type="PANTHER" id="PTHR12827:SF3">
    <property type="entry name" value="ANAPHASE-PROMOTING COMPLEX SUBUNIT 1"/>
    <property type="match status" value="1"/>
</dbReference>
<dbReference type="Pfam" id="PF18122">
    <property type="entry name" value="APC1_C"/>
    <property type="match status" value="1"/>
</dbReference>
<feature type="domain" description="Anaphase-promoting complex subunit 1 middle" evidence="16">
    <location>
        <begin position="519"/>
        <end position="783"/>
    </location>
</feature>
<dbReference type="FunFam" id="1.25.10.10:FF:000075">
    <property type="entry name" value="Anaphase promoting complex subunit 1"/>
    <property type="match status" value="1"/>
</dbReference>
<dbReference type="Pfam" id="PF20518">
    <property type="entry name" value="Apc1_MidN"/>
    <property type="match status" value="1"/>
</dbReference>
<evidence type="ECO:0000259" key="15">
    <source>
        <dbReference type="Pfam" id="PF18122"/>
    </source>
</evidence>
<evidence type="ECO:0000313" key="18">
    <source>
        <dbReference type="Ensembl" id="ENSSRHP00000044953.1"/>
    </source>
</evidence>
<dbReference type="Proteomes" id="UP000472270">
    <property type="component" value="Unassembled WGS sequence"/>
</dbReference>
<evidence type="ECO:0000256" key="3">
    <source>
        <dbReference type="ARBA" id="ARBA00016070"/>
    </source>
</evidence>
<dbReference type="Gene3D" id="1.25.10.10">
    <property type="entry name" value="Leucine-rich Repeat Variant"/>
    <property type="match status" value="2"/>
</dbReference>
<evidence type="ECO:0000256" key="5">
    <source>
        <dbReference type="ARBA" id="ARBA00022618"/>
    </source>
</evidence>